<keyword evidence="6" id="KW-1185">Reference proteome</keyword>
<accession>A0A0Q9YM20</accession>
<dbReference type="RefSeq" id="WP_075065558.1">
    <property type="nucleotide sequence ID" value="NZ_LKAJ02000001.1"/>
</dbReference>
<feature type="signal peptide" evidence="2">
    <location>
        <begin position="1"/>
        <end position="19"/>
    </location>
</feature>
<keyword evidence="2" id="KW-0732">Signal</keyword>
<protein>
    <submittedName>
        <fullName evidence="5">DUF2059 domain-containing protein</fullName>
    </submittedName>
</protein>
<proteinExistence type="predicted"/>
<dbReference type="AlphaFoldDB" id="A0A0Q9YM20"/>
<reference evidence="4" key="1">
    <citation type="submission" date="2015-09" db="EMBL/GenBank/DDBJ databases">
        <title>Draft Genome Sequences of Two Novel Amoeba-resistant Intranuclear Bacteria, Candidatus Berkiella cookevillensis and Candidatus Berkiella aquae.</title>
        <authorList>
            <person name="Mehari Y.T."/>
            <person name="Arivett B.A."/>
            <person name="Farone A.L."/>
            <person name="Gunderson J.H."/>
            <person name="Farone M.B."/>
        </authorList>
    </citation>
    <scope>NUCLEOTIDE SEQUENCE [LARGE SCALE GENOMIC DNA]</scope>
    <source>
        <strain evidence="4">HT99</strain>
    </source>
</reference>
<reference evidence="5" key="3">
    <citation type="submission" date="2021-06" db="EMBL/GenBank/DDBJ databases">
        <title>Genomic Description and Analysis of Intracellular Bacteria, Candidatus Berkiella cookevillensis and Candidatus Berkiella aquae.</title>
        <authorList>
            <person name="Kidane D.T."/>
            <person name="Mehari Y.T."/>
            <person name="Rice F.C."/>
            <person name="Arivett B.A."/>
            <person name="Farone A.L."/>
            <person name="Berk S.G."/>
            <person name="Farone M.B."/>
        </authorList>
    </citation>
    <scope>NUCLEOTIDE SEQUENCE</scope>
    <source>
        <strain evidence="5">HT99</strain>
    </source>
</reference>
<feature type="chain" id="PRO_5043129739" evidence="2">
    <location>
        <begin position="20"/>
        <end position="199"/>
    </location>
</feature>
<evidence type="ECO:0000313" key="6">
    <source>
        <dbReference type="Proteomes" id="UP000051497"/>
    </source>
</evidence>
<gene>
    <name evidence="5" type="ORF">HT99x_003995</name>
    <name evidence="4" type="ORF">HT99x_00919</name>
</gene>
<name>A0A0Q9YM20_9GAMM</name>
<reference evidence="5" key="2">
    <citation type="journal article" date="2016" name="Genome Announc.">
        <title>Draft Genome Sequences of Two Novel Amoeba-Resistant Intranuclear Bacteria, 'Candidatus Berkiella cookevillensis' and 'Candidatus Berkiella aquae'.</title>
        <authorList>
            <person name="Mehari Y.T."/>
            <person name="Arivett B.A."/>
            <person name="Farone A.L."/>
            <person name="Gunderson J.H."/>
            <person name="Farone M.B."/>
        </authorList>
    </citation>
    <scope>NUCLEOTIDE SEQUENCE</scope>
    <source>
        <strain evidence="5">HT99</strain>
    </source>
</reference>
<evidence type="ECO:0000259" key="3">
    <source>
        <dbReference type="Pfam" id="PF09832"/>
    </source>
</evidence>
<evidence type="ECO:0000313" key="5">
    <source>
        <dbReference type="EMBL" id="MCS5710579.1"/>
    </source>
</evidence>
<sequence length="199" mass="22128">MKKIIIAVSLLGWLVVANAAEEKKAASKPADDTKPYFIGEDPGPLYTQLVTQWADATNFAKNASDAAVLKLKADMEKDPKLSKLVTPAFTADLEQFFYELFASRETTTELAKLYSQYFTLDEMNELVKFYKSPIGVKLVKHNMELTTKSQQIGANLFKRHENEYLKVLAKYLAPEALKKAPTKSEPAPAAPAKTEAPKP</sequence>
<dbReference type="OrthoDB" id="490569at2"/>
<feature type="region of interest" description="Disordered" evidence="1">
    <location>
        <begin position="179"/>
        <end position="199"/>
    </location>
</feature>
<evidence type="ECO:0000256" key="2">
    <source>
        <dbReference type="SAM" id="SignalP"/>
    </source>
</evidence>
<feature type="domain" description="DUF2059" evidence="3">
    <location>
        <begin position="108"/>
        <end position="155"/>
    </location>
</feature>
<evidence type="ECO:0000256" key="1">
    <source>
        <dbReference type="SAM" id="MobiDB-lite"/>
    </source>
</evidence>
<dbReference type="InterPro" id="IPR018637">
    <property type="entry name" value="DUF2059"/>
</dbReference>
<dbReference type="Proteomes" id="UP000051497">
    <property type="component" value="Unassembled WGS sequence"/>
</dbReference>
<evidence type="ECO:0000313" key="4">
    <source>
        <dbReference type="EMBL" id="KRG21728.1"/>
    </source>
</evidence>
<feature type="compositionally biased region" description="Low complexity" evidence="1">
    <location>
        <begin position="183"/>
        <end position="199"/>
    </location>
</feature>
<dbReference type="EMBL" id="LKAJ01000003">
    <property type="protein sequence ID" value="KRG21728.1"/>
    <property type="molecule type" value="Genomic_DNA"/>
</dbReference>
<dbReference type="Pfam" id="PF09832">
    <property type="entry name" value="DUF2059"/>
    <property type="match status" value="1"/>
</dbReference>
<dbReference type="EMBL" id="LKAJ02000001">
    <property type="protein sequence ID" value="MCS5710579.1"/>
    <property type="molecule type" value="Genomic_DNA"/>
</dbReference>
<comment type="caution">
    <text evidence="4">The sequence shown here is derived from an EMBL/GenBank/DDBJ whole genome shotgun (WGS) entry which is preliminary data.</text>
</comment>
<organism evidence="4">
    <name type="scientific">Candidatus Berkiella aquae</name>
    <dbReference type="NCBI Taxonomy" id="295108"/>
    <lineage>
        <taxon>Bacteria</taxon>
        <taxon>Pseudomonadati</taxon>
        <taxon>Pseudomonadota</taxon>
        <taxon>Gammaproteobacteria</taxon>
        <taxon>Candidatus Berkiellales</taxon>
        <taxon>Candidatus Berkiellaceae</taxon>
        <taxon>Candidatus Berkiella</taxon>
    </lineage>
</organism>